<dbReference type="AlphaFoldDB" id="A0A2P2PXC3"/>
<accession>A0A2P2PXC3</accession>
<proteinExistence type="predicted"/>
<keyword evidence="1" id="KW-1133">Transmembrane helix</keyword>
<keyword evidence="1" id="KW-0812">Transmembrane</keyword>
<reference evidence="2" key="1">
    <citation type="submission" date="2018-02" db="EMBL/GenBank/DDBJ databases">
        <title>Rhizophora mucronata_Transcriptome.</title>
        <authorList>
            <person name="Meera S.P."/>
            <person name="Sreeshan A."/>
            <person name="Augustine A."/>
        </authorList>
    </citation>
    <scope>NUCLEOTIDE SEQUENCE</scope>
    <source>
        <tissue evidence="2">Leaf</tissue>
    </source>
</reference>
<evidence type="ECO:0000313" key="2">
    <source>
        <dbReference type="EMBL" id="MBX59394.1"/>
    </source>
</evidence>
<evidence type="ECO:0000256" key="1">
    <source>
        <dbReference type="SAM" id="Phobius"/>
    </source>
</evidence>
<sequence>MPVVLVLHFWVPLLLVGMIVILPGLLVQIRTVGFLLHLFS</sequence>
<dbReference type="EMBL" id="GGEC01078910">
    <property type="protein sequence ID" value="MBX59394.1"/>
    <property type="molecule type" value="Transcribed_RNA"/>
</dbReference>
<keyword evidence="1" id="KW-0472">Membrane</keyword>
<organism evidence="2">
    <name type="scientific">Rhizophora mucronata</name>
    <name type="common">Asiatic mangrove</name>
    <dbReference type="NCBI Taxonomy" id="61149"/>
    <lineage>
        <taxon>Eukaryota</taxon>
        <taxon>Viridiplantae</taxon>
        <taxon>Streptophyta</taxon>
        <taxon>Embryophyta</taxon>
        <taxon>Tracheophyta</taxon>
        <taxon>Spermatophyta</taxon>
        <taxon>Magnoliopsida</taxon>
        <taxon>eudicotyledons</taxon>
        <taxon>Gunneridae</taxon>
        <taxon>Pentapetalae</taxon>
        <taxon>rosids</taxon>
        <taxon>fabids</taxon>
        <taxon>Malpighiales</taxon>
        <taxon>Rhizophoraceae</taxon>
        <taxon>Rhizophora</taxon>
    </lineage>
</organism>
<protein>
    <submittedName>
        <fullName evidence="2">Uncharacterized protein</fullName>
    </submittedName>
</protein>
<feature type="transmembrane region" description="Helical" evidence="1">
    <location>
        <begin position="6"/>
        <end position="27"/>
    </location>
</feature>
<name>A0A2P2PXC3_RHIMU</name>